<dbReference type="Proteomes" id="UP000001025">
    <property type="component" value="Chromosome"/>
</dbReference>
<dbReference type="InParanoid" id="Q7UGN8"/>
<dbReference type="HOGENOM" id="CLU_2571515_0_0_0"/>
<dbReference type="AlphaFoldDB" id="Q7UGN8"/>
<dbReference type="PATRIC" id="fig|243090.15.peg.2441"/>
<evidence type="ECO:0000313" key="2">
    <source>
        <dbReference type="Proteomes" id="UP000001025"/>
    </source>
</evidence>
<protein>
    <submittedName>
        <fullName evidence="1">Uncharacterized protein</fullName>
    </submittedName>
</protein>
<keyword evidence="2" id="KW-1185">Reference proteome</keyword>
<sequence>MQIAKCFSSAKPPDSIDLQLPICNVHFAICNRPILHPAHDTSPRTGPAWGTFILSSSLTQTIGSELGCNEAWRLNAARRNN</sequence>
<dbReference type="EnsemblBacteria" id="CAD78291">
    <property type="protein sequence ID" value="CAD78291"/>
    <property type="gene ID" value="RB5107"/>
</dbReference>
<dbReference type="EMBL" id="BX294141">
    <property type="protein sequence ID" value="CAD78291.1"/>
    <property type="molecule type" value="Genomic_DNA"/>
</dbReference>
<organism evidence="1 2">
    <name type="scientific">Rhodopirellula baltica (strain DSM 10527 / NCIMB 13988 / SH1)</name>
    <dbReference type="NCBI Taxonomy" id="243090"/>
    <lineage>
        <taxon>Bacteria</taxon>
        <taxon>Pseudomonadati</taxon>
        <taxon>Planctomycetota</taxon>
        <taxon>Planctomycetia</taxon>
        <taxon>Pirellulales</taxon>
        <taxon>Pirellulaceae</taxon>
        <taxon>Rhodopirellula</taxon>
    </lineage>
</organism>
<reference evidence="1 2" key="1">
    <citation type="journal article" date="2003" name="Proc. Natl. Acad. Sci. U.S.A.">
        <title>Complete genome sequence of the marine planctomycete Pirellula sp. strain 1.</title>
        <authorList>
            <person name="Gloeckner F.O."/>
            <person name="Kube M."/>
            <person name="Bauer M."/>
            <person name="Teeling H."/>
            <person name="Lombardot T."/>
            <person name="Ludwig W."/>
            <person name="Gade D."/>
            <person name="Beck A."/>
            <person name="Borzym K."/>
            <person name="Heitmann K."/>
            <person name="Rabus R."/>
            <person name="Schlesner H."/>
            <person name="Amann R."/>
            <person name="Reinhardt R."/>
        </authorList>
    </citation>
    <scope>NUCLEOTIDE SEQUENCE [LARGE SCALE GENOMIC DNA]</scope>
    <source>
        <strain evidence="2">DSM 10527 / NCIMB 13988 / SH1</strain>
    </source>
</reference>
<dbReference type="KEGG" id="rba:RB5107"/>
<dbReference type="STRING" id="243090.RB5107"/>
<accession>Q7UGN8</accession>
<evidence type="ECO:0000313" key="1">
    <source>
        <dbReference type="EMBL" id="CAD78291.1"/>
    </source>
</evidence>
<proteinExistence type="predicted"/>
<name>Q7UGN8_RHOBA</name>
<gene>
    <name evidence="1" type="ordered locus">RB5107</name>
</gene>